<evidence type="ECO:0000313" key="1">
    <source>
        <dbReference type="EMBL" id="SVC33297.1"/>
    </source>
</evidence>
<sequence length="172" mass="18742">MKPRVKLAESTFTGGILSLSEHDGSYSISLDGKELMHSRTNASELLLGSLGVARLNNEASRRVLIGGLGLGFTLKAALESVGNETIIEVAEMIPEVIEWNRTYLKNLNGSLLDHPQVEIRAMDVTRLIQQTEPNTYDAILMDVDNGPNAMVADTNASLYSKNGIRSICRALK</sequence>
<dbReference type="EMBL" id="UINC01085594">
    <property type="protein sequence ID" value="SVC33297.1"/>
    <property type="molecule type" value="Genomic_DNA"/>
</dbReference>
<protein>
    <recommendedName>
        <fullName evidence="2">PABS domain-containing protein</fullName>
    </recommendedName>
</protein>
<dbReference type="Gene3D" id="3.40.50.150">
    <property type="entry name" value="Vaccinia Virus protein VP39"/>
    <property type="match status" value="1"/>
</dbReference>
<dbReference type="InterPro" id="IPR029063">
    <property type="entry name" value="SAM-dependent_MTases_sf"/>
</dbReference>
<gene>
    <name evidence="1" type="ORF">METZ01_LOCUS286151</name>
</gene>
<dbReference type="Pfam" id="PF01564">
    <property type="entry name" value="Spermine_synth"/>
    <property type="match status" value="1"/>
</dbReference>
<name>A0A382LDT6_9ZZZZ</name>
<feature type="non-terminal residue" evidence="1">
    <location>
        <position position="172"/>
    </location>
</feature>
<proteinExistence type="predicted"/>
<dbReference type="AlphaFoldDB" id="A0A382LDT6"/>
<reference evidence="1" key="1">
    <citation type="submission" date="2018-05" db="EMBL/GenBank/DDBJ databases">
        <authorList>
            <person name="Lanie J.A."/>
            <person name="Ng W.-L."/>
            <person name="Kazmierczak K.M."/>
            <person name="Andrzejewski T.M."/>
            <person name="Davidsen T.M."/>
            <person name="Wayne K.J."/>
            <person name="Tettelin H."/>
            <person name="Glass J.I."/>
            <person name="Rusch D."/>
            <person name="Podicherti R."/>
            <person name="Tsui H.-C.T."/>
            <person name="Winkler M.E."/>
        </authorList>
    </citation>
    <scope>NUCLEOTIDE SEQUENCE</scope>
</reference>
<accession>A0A382LDT6</accession>
<dbReference type="SUPFAM" id="SSF53335">
    <property type="entry name" value="S-adenosyl-L-methionine-dependent methyltransferases"/>
    <property type="match status" value="1"/>
</dbReference>
<evidence type="ECO:0008006" key="2">
    <source>
        <dbReference type="Google" id="ProtNLM"/>
    </source>
</evidence>
<organism evidence="1">
    <name type="scientific">marine metagenome</name>
    <dbReference type="NCBI Taxonomy" id="408172"/>
    <lineage>
        <taxon>unclassified sequences</taxon>
        <taxon>metagenomes</taxon>
        <taxon>ecological metagenomes</taxon>
    </lineage>
</organism>